<proteinExistence type="predicted"/>
<dbReference type="AlphaFoldDB" id="A0A316EBK0"/>
<gene>
    <name evidence="1" type="ORF">LV89_01649</name>
</gene>
<dbReference type="RefSeq" id="WP_109742414.1">
    <property type="nucleotide sequence ID" value="NZ_QGGO01000007.1"/>
</dbReference>
<evidence type="ECO:0000313" key="2">
    <source>
        <dbReference type="Proteomes" id="UP000245489"/>
    </source>
</evidence>
<accession>A0A316EBK0</accession>
<dbReference type="Proteomes" id="UP000245489">
    <property type="component" value="Unassembled WGS sequence"/>
</dbReference>
<name>A0A316EBK0_9BACT</name>
<sequence>MSVEIKYLSKLRDDKTFVYIYTDSYSEADYGFIIDFNEEFLVLKKFNDESLFDGISILRRDNITRINWGGNDIENTFKLIFKKEYESEVKNINLESIETIIKSAFDNFNHLTVRIQDLDSSVYIIGQLEDIDEETLVINAFGTKSTLDRSFLMVSLENITRVDAGGIYERNLQILFDKKAQS</sequence>
<organism evidence="1 2">
    <name type="scientific">Arcicella aurantiaca</name>
    <dbReference type="NCBI Taxonomy" id="591202"/>
    <lineage>
        <taxon>Bacteria</taxon>
        <taxon>Pseudomonadati</taxon>
        <taxon>Bacteroidota</taxon>
        <taxon>Cytophagia</taxon>
        <taxon>Cytophagales</taxon>
        <taxon>Flectobacillaceae</taxon>
        <taxon>Arcicella</taxon>
    </lineage>
</organism>
<comment type="caution">
    <text evidence="1">The sequence shown here is derived from an EMBL/GenBank/DDBJ whole genome shotgun (WGS) entry which is preliminary data.</text>
</comment>
<dbReference type="OrthoDB" id="7173027at2"/>
<protein>
    <submittedName>
        <fullName evidence="1">Uncharacterized protein</fullName>
    </submittedName>
</protein>
<dbReference type="EMBL" id="QGGO01000007">
    <property type="protein sequence ID" value="PWK27336.1"/>
    <property type="molecule type" value="Genomic_DNA"/>
</dbReference>
<reference evidence="1 2" key="1">
    <citation type="submission" date="2018-05" db="EMBL/GenBank/DDBJ databases">
        <title>Genomic Encyclopedia of Archaeal and Bacterial Type Strains, Phase II (KMG-II): from individual species to whole genera.</title>
        <authorList>
            <person name="Goeker M."/>
        </authorList>
    </citation>
    <scope>NUCLEOTIDE SEQUENCE [LARGE SCALE GENOMIC DNA]</scope>
    <source>
        <strain evidence="1 2">DSM 22214</strain>
    </source>
</reference>
<keyword evidence="2" id="KW-1185">Reference proteome</keyword>
<evidence type="ECO:0000313" key="1">
    <source>
        <dbReference type="EMBL" id="PWK27336.1"/>
    </source>
</evidence>